<dbReference type="EMBL" id="CAJMWT010001025">
    <property type="protein sequence ID" value="CAE6373259.1"/>
    <property type="molecule type" value="Genomic_DNA"/>
</dbReference>
<gene>
    <name evidence="1" type="ORF">RDB_LOCUS19686</name>
</gene>
<proteinExistence type="predicted"/>
<comment type="caution">
    <text evidence="1">The sequence shown here is derived from an EMBL/GenBank/DDBJ whole genome shotgun (WGS) entry which is preliminary data.</text>
</comment>
<organism evidence="1 2">
    <name type="scientific">Rhizoctonia solani</name>
    <dbReference type="NCBI Taxonomy" id="456999"/>
    <lineage>
        <taxon>Eukaryota</taxon>
        <taxon>Fungi</taxon>
        <taxon>Dikarya</taxon>
        <taxon>Basidiomycota</taxon>
        <taxon>Agaricomycotina</taxon>
        <taxon>Agaricomycetes</taxon>
        <taxon>Cantharellales</taxon>
        <taxon>Ceratobasidiaceae</taxon>
        <taxon>Rhizoctonia</taxon>
    </lineage>
</organism>
<dbReference type="Proteomes" id="UP000663843">
    <property type="component" value="Unassembled WGS sequence"/>
</dbReference>
<evidence type="ECO:0000313" key="1">
    <source>
        <dbReference type="EMBL" id="CAE6373259.1"/>
    </source>
</evidence>
<accession>A0A8H2ZXS5</accession>
<evidence type="ECO:0000313" key="2">
    <source>
        <dbReference type="Proteomes" id="UP000663843"/>
    </source>
</evidence>
<protein>
    <submittedName>
        <fullName evidence="1">Uncharacterized protein</fullName>
    </submittedName>
</protein>
<dbReference type="AlphaFoldDB" id="A0A8H2ZXS5"/>
<sequence length="304" mass="33560">MMIALPVEILQNICVLAAERVITHSQDDDQHTDVHFISLVGFSQASWACREVSVPYLFRRLSVRTMEQASMIVGSSIVRHARHIHFPVIDALTCRRPTPSSLLQLVSQATSITISASTSSFFYTACTPLSSLLRSAKRLLKLELYCKPIMYRLDTLALIGKNLIPICPKSLKTLAITMPGGQPDYTGPHKLLGALSSLCTGTDQPLSSLEFIHLSVHLSPQITSCPEQLALGIAQRLPALRHVSLVSDPQRLQTAQKLSLYELIETRGDEGNSRRDATSWRVLRDAYTDNACSDPGDGIRLKEV</sequence>
<reference evidence="1" key="1">
    <citation type="submission" date="2021-01" db="EMBL/GenBank/DDBJ databases">
        <authorList>
            <person name="Kaushik A."/>
        </authorList>
    </citation>
    <scope>NUCLEOTIDE SEQUENCE</scope>
    <source>
        <strain evidence="1">AG2-2IIIB</strain>
    </source>
</reference>
<name>A0A8H2ZXS5_9AGAM</name>